<accession>A0AAW2XDE7</accession>
<feature type="domain" description="Symplekin/Pta1 N-terminal" evidence="1">
    <location>
        <begin position="198"/>
        <end position="401"/>
    </location>
</feature>
<name>A0AAW2XDE7_9LAMI</name>
<evidence type="ECO:0000259" key="1">
    <source>
        <dbReference type="Pfam" id="PF11935"/>
    </source>
</evidence>
<dbReference type="PANTHER" id="PTHR47184">
    <property type="entry name" value="PHOSPHATIDYLINOSITOL 3-AND 4-KINASE FAMILY PROTEIN-RELATED"/>
    <property type="match status" value="1"/>
</dbReference>
<comment type="caution">
    <text evidence="3">The sequence shown here is derived from an EMBL/GenBank/DDBJ whole genome shotgun (WGS) entry which is preliminary data.</text>
</comment>
<dbReference type="InterPro" id="IPR032460">
    <property type="entry name" value="Symplekin/Pta1_N"/>
</dbReference>
<feature type="domain" description="Symplekin C-terminal" evidence="2">
    <location>
        <begin position="985"/>
        <end position="1037"/>
    </location>
</feature>
<sequence>MVGVMAAVSRGKLASRINSIKQSGAADIGPKLDKLRRLRDELLAADSVLLVDFLSPILDLLSDRSGPVRKFMIHLVCKQPYLFLMLSLFAMVFVPNVLKTEPEIGAYKAAGFDRYVPVITPGRPKDRFLVGLVELACPGRVLQPCLYHGLCRISMHMMDMVVPSFSGNLMIGEIGLKHLELLPDIIPALIAALKDDTPAVARQAITCGVDIFRCSLAKVAIQGLYSSEFNESLKSSWECVLKFRDEIYSMAFKVGNDGRRLPALKFVESMVLLYTPDPNGSLEPPPDQVSEGKFEEFNVSWLRGGHPILNVRDLSAEASQNLGLLLDQLRFPSLKSHSYLVIIVLIKSLSTVARKRPAFYGRILPVLLGLDPSSSTSKGLHLAGVHHALRSAFESCLNCTHPGAAPPNNSSRIGMNSRNEWISAVVYLDSFVLQWRDRLVSALKEIKVGRPTEQATNEISENKGRAEWPGDPYVVQIHEQTQEEEEPPATIADSNVAYDDLNHARQATVHVSESVSPEDIPSAMETGYGAITSVVIDNDGVGNEIPGLALSTQDDALPEDATVSPRALAELEDANLTDLNDANQDTFTNLGRTPIELDKTQIELTQSLSTDRSEELSPKAAITDTNNMNSSTATSVGLSSQLVLPKISAPVICLADEQKDQLQQLAFVRILDAYKQVTIAGGSQVRFSILAHSGMEGHELTLRVLYRLFGEAEEDRDFFTSTTATSVYETFLRQVAETLRDSFPASDKSLSRLLGEVPYLPKSIFEMLESLCSPGSSDNDDREMHGGDRVTQGLSIVWSLILTRPPIRDACLKIALKSAVHHLEEVRMKAIRLVANKLYPLSSISEKIEDFAKEMLLSVVGDNQIELEKEADGIHAELRKDENPSSEKQPVSLAVKEISVGSHQNSASESIPSSMIAEVQRCMSLYFALCTKVVHTLTDGTVPSPDLLTTVKRLYDTKLKVLLIFPHLVNAPLDKFQVALSRVLQVTDACNACFEQRHIFSQQVLAKVLNQLVEQIPLPLLFMRTVLQAIGAFPSLGVKVYIVNRSGIHYGDPFPSRKQADMEISKAVGGIHEVRSFDKATVFQCSASDMDLYVYFFQQNPFFCEKLKLGYNKVLFEVNWHYSLPRSSIGSSHSVCDDSLKLSIQPPRPNLRYQLTAHARISESGGADDGRNSEPESD</sequence>
<dbReference type="InterPro" id="IPR011989">
    <property type="entry name" value="ARM-like"/>
</dbReference>
<dbReference type="EMBL" id="JACGWN010000005">
    <property type="protein sequence ID" value="KAL0451021.1"/>
    <property type="molecule type" value="Genomic_DNA"/>
</dbReference>
<organism evidence="3">
    <name type="scientific">Sesamum latifolium</name>
    <dbReference type="NCBI Taxonomy" id="2727402"/>
    <lineage>
        <taxon>Eukaryota</taxon>
        <taxon>Viridiplantae</taxon>
        <taxon>Streptophyta</taxon>
        <taxon>Embryophyta</taxon>
        <taxon>Tracheophyta</taxon>
        <taxon>Spermatophyta</taxon>
        <taxon>Magnoliopsida</taxon>
        <taxon>eudicotyledons</taxon>
        <taxon>Gunneridae</taxon>
        <taxon>Pentapetalae</taxon>
        <taxon>asterids</taxon>
        <taxon>lamiids</taxon>
        <taxon>Lamiales</taxon>
        <taxon>Pedaliaceae</taxon>
        <taxon>Sesamum</taxon>
    </lineage>
</organism>
<protein>
    <submittedName>
        <fullName evidence="3">Symplekin</fullName>
    </submittedName>
</protein>
<proteinExistence type="predicted"/>
<evidence type="ECO:0000259" key="2">
    <source>
        <dbReference type="Pfam" id="PF12295"/>
    </source>
</evidence>
<dbReference type="Gene3D" id="1.25.10.10">
    <property type="entry name" value="Leucine-rich Repeat Variant"/>
    <property type="match status" value="1"/>
</dbReference>
<reference evidence="3" key="1">
    <citation type="submission" date="2020-06" db="EMBL/GenBank/DDBJ databases">
        <authorList>
            <person name="Li T."/>
            <person name="Hu X."/>
            <person name="Zhang T."/>
            <person name="Song X."/>
            <person name="Zhang H."/>
            <person name="Dai N."/>
            <person name="Sheng W."/>
            <person name="Hou X."/>
            <person name="Wei L."/>
        </authorList>
    </citation>
    <scope>NUCLEOTIDE SEQUENCE</scope>
    <source>
        <strain evidence="3">KEN1</strain>
        <tissue evidence="3">Leaf</tissue>
    </source>
</reference>
<dbReference type="SUPFAM" id="SSF48371">
    <property type="entry name" value="ARM repeat"/>
    <property type="match status" value="1"/>
</dbReference>
<gene>
    <name evidence="3" type="ORF">Slati_1658500</name>
</gene>
<dbReference type="Pfam" id="PF12295">
    <property type="entry name" value="Symplekin_C"/>
    <property type="match status" value="1"/>
</dbReference>
<dbReference type="Pfam" id="PF11935">
    <property type="entry name" value="SYMPK_PTA1_N"/>
    <property type="match status" value="1"/>
</dbReference>
<evidence type="ECO:0000313" key="3">
    <source>
        <dbReference type="EMBL" id="KAL0451021.1"/>
    </source>
</evidence>
<dbReference type="PANTHER" id="PTHR47184:SF2">
    <property type="entry name" value="SYMPLEKIN"/>
    <property type="match status" value="1"/>
</dbReference>
<dbReference type="InterPro" id="IPR016024">
    <property type="entry name" value="ARM-type_fold"/>
</dbReference>
<dbReference type="AlphaFoldDB" id="A0AAW2XDE7"/>
<reference evidence="3" key="2">
    <citation type="journal article" date="2024" name="Plant">
        <title>Genomic evolution and insights into agronomic trait innovations of Sesamum species.</title>
        <authorList>
            <person name="Miao H."/>
            <person name="Wang L."/>
            <person name="Qu L."/>
            <person name="Liu H."/>
            <person name="Sun Y."/>
            <person name="Le M."/>
            <person name="Wang Q."/>
            <person name="Wei S."/>
            <person name="Zheng Y."/>
            <person name="Lin W."/>
            <person name="Duan Y."/>
            <person name="Cao H."/>
            <person name="Xiong S."/>
            <person name="Wang X."/>
            <person name="Wei L."/>
            <person name="Li C."/>
            <person name="Ma Q."/>
            <person name="Ju M."/>
            <person name="Zhao R."/>
            <person name="Li G."/>
            <person name="Mu C."/>
            <person name="Tian Q."/>
            <person name="Mei H."/>
            <person name="Zhang T."/>
            <person name="Gao T."/>
            <person name="Zhang H."/>
        </authorList>
    </citation>
    <scope>NUCLEOTIDE SEQUENCE</scope>
    <source>
        <strain evidence="3">KEN1</strain>
    </source>
</reference>
<dbReference type="InterPro" id="IPR022075">
    <property type="entry name" value="Symplekin_C"/>
</dbReference>